<accession>A0ABD1NPM6</accession>
<dbReference type="EMBL" id="JBGMDY010000001">
    <property type="protein sequence ID" value="KAL2349055.1"/>
    <property type="molecule type" value="Genomic_DNA"/>
</dbReference>
<reference evidence="1 2" key="1">
    <citation type="submission" date="2024-08" db="EMBL/GenBank/DDBJ databases">
        <title>Insights into the chromosomal genome structure of Flemingia macrophylla.</title>
        <authorList>
            <person name="Ding Y."/>
            <person name="Zhao Y."/>
            <person name="Bi W."/>
            <person name="Wu M."/>
            <person name="Zhao G."/>
            <person name="Gong Y."/>
            <person name="Li W."/>
            <person name="Zhang P."/>
        </authorList>
    </citation>
    <scope>NUCLEOTIDE SEQUENCE [LARGE SCALE GENOMIC DNA]</scope>
    <source>
        <strain evidence="1">DYQJB</strain>
        <tissue evidence="1">Leaf</tissue>
    </source>
</reference>
<dbReference type="PANTHER" id="PTHR37227">
    <property type="entry name" value="OS01G0219000 PROTEIN"/>
    <property type="match status" value="1"/>
</dbReference>
<keyword evidence="2" id="KW-1185">Reference proteome</keyword>
<gene>
    <name evidence="1" type="ORF">Fmac_003055</name>
</gene>
<name>A0ABD1NPM6_9FABA</name>
<dbReference type="AlphaFoldDB" id="A0ABD1NPM6"/>
<sequence length="247" mass="27139">MEDVITEAAPPSRLLEEDLNIFTPPSPPLPTPFLVFPLTQTQPLKPSLLILALSPSSLALFPRRHRRPLASLLLPELPLSRPAHTADLFPLSPSAILAAVPFPVPAHRAHALARALLSARLQPHSVLVLDSLQPLNFRGELSPDQTLAFKLETSAERRSPRGEKLLEEVDYYPSGSVVDGFGAAVLARCQALNVRATLCVSWPRFDASLVKGLLQRGPLRGFHFDLTDEVLRHGICKDRVSHSDLYV</sequence>
<dbReference type="PANTHER" id="PTHR37227:SF2">
    <property type="entry name" value="OS01G0219000 PROTEIN"/>
    <property type="match status" value="1"/>
</dbReference>
<evidence type="ECO:0000313" key="2">
    <source>
        <dbReference type="Proteomes" id="UP001603857"/>
    </source>
</evidence>
<organism evidence="1 2">
    <name type="scientific">Flemingia macrophylla</name>
    <dbReference type="NCBI Taxonomy" id="520843"/>
    <lineage>
        <taxon>Eukaryota</taxon>
        <taxon>Viridiplantae</taxon>
        <taxon>Streptophyta</taxon>
        <taxon>Embryophyta</taxon>
        <taxon>Tracheophyta</taxon>
        <taxon>Spermatophyta</taxon>
        <taxon>Magnoliopsida</taxon>
        <taxon>eudicotyledons</taxon>
        <taxon>Gunneridae</taxon>
        <taxon>Pentapetalae</taxon>
        <taxon>rosids</taxon>
        <taxon>fabids</taxon>
        <taxon>Fabales</taxon>
        <taxon>Fabaceae</taxon>
        <taxon>Papilionoideae</taxon>
        <taxon>50 kb inversion clade</taxon>
        <taxon>NPAAA clade</taxon>
        <taxon>indigoferoid/millettioid clade</taxon>
        <taxon>Phaseoleae</taxon>
        <taxon>Flemingia</taxon>
    </lineage>
</organism>
<evidence type="ECO:0000313" key="1">
    <source>
        <dbReference type="EMBL" id="KAL2349055.1"/>
    </source>
</evidence>
<comment type="caution">
    <text evidence="1">The sequence shown here is derived from an EMBL/GenBank/DDBJ whole genome shotgun (WGS) entry which is preliminary data.</text>
</comment>
<proteinExistence type="predicted"/>
<dbReference type="Proteomes" id="UP001603857">
    <property type="component" value="Unassembled WGS sequence"/>
</dbReference>
<protein>
    <submittedName>
        <fullName evidence="1">Uncharacterized protein</fullName>
    </submittedName>
</protein>